<reference evidence="2" key="1">
    <citation type="submission" date="2016-10" db="EMBL/GenBank/DDBJ databases">
        <authorList>
            <person name="Varghese N."/>
            <person name="Submissions S."/>
        </authorList>
    </citation>
    <scope>NUCLEOTIDE SEQUENCE [LARGE SCALE GENOMIC DNA]</scope>
    <source>
        <strain evidence="2">DSM 44796</strain>
    </source>
</reference>
<accession>A0A1G9NG74</accession>
<evidence type="ECO:0000313" key="1">
    <source>
        <dbReference type="EMBL" id="SDL85420.1"/>
    </source>
</evidence>
<proteinExistence type="predicted"/>
<gene>
    <name evidence="1" type="ORF">SAMN04488074_11416</name>
</gene>
<organism evidence="1 2">
    <name type="scientific">Lentzea albidocapillata subsp. violacea</name>
    <dbReference type="NCBI Taxonomy" id="128104"/>
    <lineage>
        <taxon>Bacteria</taxon>
        <taxon>Bacillati</taxon>
        <taxon>Actinomycetota</taxon>
        <taxon>Actinomycetes</taxon>
        <taxon>Pseudonocardiales</taxon>
        <taxon>Pseudonocardiaceae</taxon>
        <taxon>Lentzea</taxon>
    </lineage>
</organism>
<protein>
    <submittedName>
        <fullName evidence="1">Uncharacterized protein</fullName>
    </submittedName>
</protein>
<dbReference type="Proteomes" id="UP000199682">
    <property type="component" value="Unassembled WGS sequence"/>
</dbReference>
<name>A0A1G9NG74_9PSEU</name>
<dbReference type="AlphaFoldDB" id="A0A1G9NG74"/>
<evidence type="ECO:0000313" key="2">
    <source>
        <dbReference type="Proteomes" id="UP000199682"/>
    </source>
</evidence>
<sequence length="46" mass="5135">MRDIVDFAAPLGPLGAIAERIALDRYMPRLIRIRNDHLMAAVEVAC</sequence>
<dbReference type="EMBL" id="FNET01000014">
    <property type="protein sequence ID" value="SDL85420.1"/>
    <property type="molecule type" value="Genomic_DNA"/>
</dbReference>